<sequence>MAKKLLQKSTGNILIFSVLILLVSAPLFYFTTNYLYLEETDETLNLHKKEFIENDLPGFRIQDIAVWNKYNRNVSILPANGIKKDMVFVKVYFDKLENEDEPYRELNAPIVIEGKPFTFSARINLIEKRDMVFSTGLLFLLIIVLMLTGILIITKTATKRLWKPFYVTLEQIRGFEIDKNQKPEFPSTDIDEFNNLNASLERLIDKNTNIYNTQREFIENAAHELQTPLALFQSRIDMLLQLDLSKEQSVLAASLNNDVARMNRLNKNLLLLSKIENDNFPDKQEILLNDYIKKHLDFFTEQAKSKHLSIITEFTENLKITANPALLEVLINNLFLNAIRHNVKNGKIVITIAGNTLAFVNSGPETALANDKLFNRFSKSDPSSQGNGLGLAIVKKITELNHWNISYSFYNSLHGFTITF</sequence>
<name>A0A2S1SFU0_9FLAO</name>
<evidence type="ECO:0000256" key="5">
    <source>
        <dbReference type="ARBA" id="ARBA00022692"/>
    </source>
</evidence>
<dbReference type="InterPro" id="IPR005467">
    <property type="entry name" value="His_kinase_dom"/>
</dbReference>
<dbReference type="EMBL" id="CP029187">
    <property type="protein sequence ID" value="AWI25274.1"/>
    <property type="molecule type" value="Genomic_DNA"/>
</dbReference>
<feature type="transmembrane region" description="Helical" evidence="8">
    <location>
        <begin position="131"/>
        <end position="153"/>
    </location>
</feature>
<dbReference type="KEGG" id="fpal:HYN49_04830"/>
<evidence type="ECO:0000256" key="4">
    <source>
        <dbReference type="ARBA" id="ARBA00022679"/>
    </source>
</evidence>
<dbReference type="InterPro" id="IPR003594">
    <property type="entry name" value="HATPase_dom"/>
</dbReference>
<evidence type="ECO:0000256" key="3">
    <source>
        <dbReference type="ARBA" id="ARBA00022553"/>
    </source>
</evidence>
<dbReference type="CDD" id="cd00082">
    <property type="entry name" value="HisKA"/>
    <property type="match status" value="1"/>
</dbReference>
<dbReference type="SMART" id="SM00387">
    <property type="entry name" value="HATPase_c"/>
    <property type="match status" value="1"/>
</dbReference>
<keyword evidence="11" id="KW-1185">Reference proteome</keyword>
<evidence type="ECO:0000259" key="9">
    <source>
        <dbReference type="PROSITE" id="PS50109"/>
    </source>
</evidence>
<dbReference type="PANTHER" id="PTHR45436">
    <property type="entry name" value="SENSOR HISTIDINE KINASE YKOH"/>
    <property type="match status" value="1"/>
</dbReference>
<organism evidence="10 11">
    <name type="scientific">Flavobacterium pallidum</name>
    <dbReference type="NCBI Taxonomy" id="2172098"/>
    <lineage>
        <taxon>Bacteria</taxon>
        <taxon>Pseudomonadati</taxon>
        <taxon>Bacteroidota</taxon>
        <taxon>Flavobacteriia</taxon>
        <taxon>Flavobacteriales</taxon>
        <taxon>Flavobacteriaceae</taxon>
        <taxon>Flavobacterium</taxon>
    </lineage>
</organism>
<feature type="transmembrane region" description="Helical" evidence="8">
    <location>
        <begin position="12"/>
        <end position="30"/>
    </location>
</feature>
<comment type="catalytic activity">
    <reaction evidence="1">
        <text>ATP + protein L-histidine = ADP + protein N-phospho-L-histidine.</text>
        <dbReference type="EC" id="2.7.13.3"/>
    </reaction>
</comment>
<evidence type="ECO:0000256" key="1">
    <source>
        <dbReference type="ARBA" id="ARBA00000085"/>
    </source>
</evidence>
<dbReference type="InterPro" id="IPR036097">
    <property type="entry name" value="HisK_dim/P_sf"/>
</dbReference>
<accession>A0A2S1SFU0</accession>
<dbReference type="AlphaFoldDB" id="A0A2S1SFU0"/>
<gene>
    <name evidence="10" type="ORF">HYN49_04830</name>
</gene>
<feature type="domain" description="Histidine kinase" evidence="9">
    <location>
        <begin position="220"/>
        <end position="420"/>
    </location>
</feature>
<dbReference type="SUPFAM" id="SSF55874">
    <property type="entry name" value="ATPase domain of HSP90 chaperone/DNA topoisomerase II/histidine kinase"/>
    <property type="match status" value="1"/>
</dbReference>
<dbReference type="Proteomes" id="UP000244937">
    <property type="component" value="Chromosome"/>
</dbReference>
<reference evidence="10 11" key="1">
    <citation type="submission" date="2018-05" db="EMBL/GenBank/DDBJ databases">
        <title>Genome sequencing of Flavobacterium sp. HYN0049.</title>
        <authorList>
            <person name="Yi H."/>
            <person name="Baek C."/>
        </authorList>
    </citation>
    <scope>NUCLEOTIDE SEQUENCE [LARGE SCALE GENOMIC DNA]</scope>
    <source>
        <strain evidence="10 11">HYN0049</strain>
    </source>
</reference>
<dbReference type="Gene3D" id="1.10.287.130">
    <property type="match status" value="1"/>
</dbReference>
<keyword evidence="8" id="KW-0472">Membrane</keyword>
<dbReference type="Gene3D" id="3.30.565.10">
    <property type="entry name" value="Histidine kinase-like ATPase, C-terminal domain"/>
    <property type="match status" value="1"/>
</dbReference>
<protein>
    <recommendedName>
        <fullName evidence="2">histidine kinase</fullName>
        <ecNumber evidence="2">2.7.13.3</ecNumber>
    </recommendedName>
</protein>
<dbReference type="RefSeq" id="WP_108903068.1">
    <property type="nucleotide sequence ID" value="NZ_CP029187.1"/>
</dbReference>
<dbReference type="Pfam" id="PF02518">
    <property type="entry name" value="HATPase_c"/>
    <property type="match status" value="1"/>
</dbReference>
<dbReference type="OrthoDB" id="1522504at2"/>
<dbReference type="InterPro" id="IPR036890">
    <property type="entry name" value="HATPase_C_sf"/>
</dbReference>
<dbReference type="SUPFAM" id="SSF47384">
    <property type="entry name" value="Homodimeric domain of signal transducing histidine kinase"/>
    <property type="match status" value="1"/>
</dbReference>
<dbReference type="PANTHER" id="PTHR45436:SF5">
    <property type="entry name" value="SENSOR HISTIDINE KINASE TRCS"/>
    <property type="match status" value="1"/>
</dbReference>
<keyword evidence="3" id="KW-0597">Phosphoprotein</keyword>
<keyword evidence="5 8" id="KW-0812">Transmembrane</keyword>
<evidence type="ECO:0000256" key="8">
    <source>
        <dbReference type="SAM" id="Phobius"/>
    </source>
</evidence>
<keyword evidence="7 8" id="KW-1133">Transmembrane helix</keyword>
<dbReference type="InterPro" id="IPR003661">
    <property type="entry name" value="HisK_dim/P_dom"/>
</dbReference>
<evidence type="ECO:0000256" key="2">
    <source>
        <dbReference type="ARBA" id="ARBA00012438"/>
    </source>
</evidence>
<dbReference type="GO" id="GO:0000155">
    <property type="term" value="F:phosphorelay sensor kinase activity"/>
    <property type="evidence" value="ECO:0007669"/>
    <property type="project" value="InterPro"/>
</dbReference>
<evidence type="ECO:0000313" key="10">
    <source>
        <dbReference type="EMBL" id="AWI25274.1"/>
    </source>
</evidence>
<dbReference type="EC" id="2.7.13.3" evidence="2"/>
<dbReference type="GO" id="GO:0005886">
    <property type="term" value="C:plasma membrane"/>
    <property type="evidence" value="ECO:0007669"/>
    <property type="project" value="TreeGrafter"/>
</dbReference>
<dbReference type="PROSITE" id="PS50109">
    <property type="entry name" value="HIS_KIN"/>
    <property type="match status" value="1"/>
</dbReference>
<keyword evidence="6 10" id="KW-0418">Kinase</keyword>
<dbReference type="InterPro" id="IPR050428">
    <property type="entry name" value="TCS_sensor_his_kinase"/>
</dbReference>
<evidence type="ECO:0000256" key="7">
    <source>
        <dbReference type="ARBA" id="ARBA00022989"/>
    </source>
</evidence>
<dbReference type="Pfam" id="PF00512">
    <property type="entry name" value="HisKA"/>
    <property type="match status" value="1"/>
</dbReference>
<dbReference type="SMART" id="SM00388">
    <property type="entry name" value="HisKA"/>
    <property type="match status" value="1"/>
</dbReference>
<proteinExistence type="predicted"/>
<evidence type="ECO:0000313" key="11">
    <source>
        <dbReference type="Proteomes" id="UP000244937"/>
    </source>
</evidence>
<evidence type="ECO:0000256" key="6">
    <source>
        <dbReference type="ARBA" id="ARBA00022777"/>
    </source>
</evidence>
<keyword evidence="4" id="KW-0808">Transferase</keyword>